<sequence length="323" mass="35973">MHPRREPAVLVLTHWFDPTADYVIHELNSRGTRVYRCDPGEFPKRLTLSAGHTPTGWAGTLHTPERSIRLEEITCAWYRRPTTFDMPEGMTQSMRSFALREARMGLGGVLATLPVWLNHPFDLARAEYKPHQLAVAARCGLAVPDTLITSDPDAARRFIARHGRVVYKPFTQGAIAEGDTTGVIYATPVTAAQITDTIGLTAHTLQAQIPKAHELRITAVDDHLFAVRIDARSEQAHVDWRSDYANLAYTAVNDLSQDLASGIKAMMDTHGLRFACMDFIVDPDGVHWFIDLNPNGQWAWLQDETDAPIAQAIADALTRGDQR</sequence>
<dbReference type="EMBL" id="BSTX01000010">
    <property type="protein sequence ID" value="GLZ82117.1"/>
    <property type="molecule type" value="Genomic_DNA"/>
</dbReference>
<evidence type="ECO:0000313" key="2">
    <source>
        <dbReference type="EMBL" id="GLZ82117.1"/>
    </source>
</evidence>
<comment type="caution">
    <text evidence="2">The sequence shown here is derived from an EMBL/GenBank/DDBJ whole genome shotgun (WGS) entry which is preliminary data.</text>
</comment>
<dbReference type="Gene3D" id="3.30.470.20">
    <property type="entry name" value="ATP-grasp fold, B domain"/>
    <property type="match status" value="1"/>
</dbReference>
<feature type="domain" description="MvdD-like pre-ATP grasp" evidence="1">
    <location>
        <begin position="9"/>
        <end position="119"/>
    </location>
</feature>
<dbReference type="InterPro" id="IPR048936">
    <property type="entry name" value="MvdD-like_ATPgrasp"/>
</dbReference>
<dbReference type="SUPFAM" id="SSF56059">
    <property type="entry name" value="Glutathione synthetase ATP-binding domain-like"/>
    <property type="match status" value="1"/>
</dbReference>
<dbReference type="Pfam" id="PF21068">
    <property type="entry name" value="ATPgraspMvdD"/>
    <property type="match status" value="1"/>
</dbReference>
<protein>
    <submittedName>
        <fullName evidence="2">ATP-grasp ribosomal peptide maturase</fullName>
    </submittedName>
</protein>
<dbReference type="GO" id="GO:0009432">
    <property type="term" value="P:SOS response"/>
    <property type="evidence" value="ECO:0007669"/>
    <property type="project" value="TreeGrafter"/>
</dbReference>
<evidence type="ECO:0000259" key="1">
    <source>
        <dbReference type="Pfam" id="PF21068"/>
    </source>
</evidence>
<dbReference type="AlphaFoldDB" id="A0A9W6W709"/>
<dbReference type="Proteomes" id="UP001165079">
    <property type="component" value="Unassembled WGS sequence"/>
</dbReference>
<proteinExistence type="predicted"/>
<dbReference type="NCBIfam" id="TIGR04187">
    <property type="entry name" value="GRASP_SAV_5884"/>
    <property type="match status" value="1"/>
</dbReference>
<name>A0A9W6W709_9ACTN</name>
<dbReference type="InterPro" id="IPR026449">
    <property type="entry name" value="GRASP_SAV_5884"/>
</dbReference>
<dbReference type="RefSeq" id="WP_285667704.1">
    <property type="nucleotide sequence ID" value="NZ_BSTX01000010.1"/>
</dbReference>
<dbReference type="GO" id="GO:0005737">
    <property type="term" value="C:cytoplasm"/>
    <property type="evidence" value="ECO:0007669"/>
    <property type="project" value="TreeGrafter"/>
</dbReference>
<dbReference type="PANTHER" id="PTHR21621">
    <property type="entry name" value="RIBOSOMAL PROTEIN S6 MODIFICATION PROTEIN"/>
    <property type="match status" value="1"/>
</dbReference>
<dbReference type="GO" id="GO:0018169">
    <property type="term" value="F:ribosomal S6-glutamic acid ligase activity"/>
    <property type="evidence" value="ECO:0007669"/>
    <property type="project" value="TreeGrafter"/>
</dbReference>
<keyword evidence="3" id="KW-1185">Reference proteome</keyword>
<reference evidence="2" key="1">
    <citation type="submission" date="2023-03" db="EMBL/GenBank/DDBJ databases">
        <title>Actinorhabdospora filicis NBRC 111898.</title>
        <authorList>
            <person name="Ichikawa N."/>
            <person name="Sato H."/>
            <person name="Tonouchi N."/>
        </authorList>
    </citation>
    <scope>NUCLEOTIDE SEQUENCE</scope>
    <source>
        <strain evidence="2">NBRC 111898</strain>
    </source>
</reference>
<gene>
    <name evidence="2" type="ORF">Afil01_69240</name>
</gene>
<evidence type="ECO:0000313" key="3">
    <source>
        <dbReference type="Proteomes" id="UP001165079"/>
    </source>
</evidence>
<dbReference type="PANTHER" id="PTHR21621:SF0">
    <property type="entry name" value="BETA-CITRYLGLUTAMATE SYNTHASE B-RELATED"/>
    <property type="match status" value="1"/>
</dbReference>
<organism evidence="2 3">
    <name type="scientific">Actinorhabdospora filicis</name>
    <dbReference type="NCBI Taxonomy" id="1785913"/>
    <lineage>
        <taxon>Bacteria</taxon>
        <taxon>Bacillati</taxon>
        <taxon>Actinomycetota</taxon>
        <taxon>Actinomycetes</taxon>
        <taxon>Micromonosporales</taxon>
        <taxon>Micromonosporaceae</taxon>
        <taxon>Actinorhabdospora</taxon>
    </lineage>
</organism>
<accession>A0A9W6W709</accession>